<evidence type="ECO:0000313" key="2">
    <source>
        <dbReference type="Proteomes" id="UP000003544"/>
    </source>
</evidence>
<keyword evidence="2" id="KW-1185">Reference proteome</keyword>
<organism evidence="1 2">
    <name type="scientific">Methylophaga aminisulfidivorans MP</name>
    <dbReference type="NCBI Taxonomy" id="1026882"/>
    <lineage>
        <taxon>Bacteria</taxon>
        <taxon>Pseudomonadati</taxon>
        <taxon>Pseudomonadota</taxon>
        <taxon>Gammaproteobacteria</taxon>
        <taxon>Thiotrichales</taxon>
        <taxon>Piscirickettsiaceae</taxon>
        <taxon>Methylophaga</taxon>
    </lineage>
</organism>
<dbReference type="STRING" id="1026882.MAMP_00338"/>
<dbReference type="InterPro" id="IPR045503">
    <property type="entry name" value="DUF6488"/>
</dbReference>
<comment type="caution">
    <text evidence="1">The sequence shown here is derived from an EMBL/GenBank/DDBJ whole genome shotgun (WGS) entry which is preliminary data.</text>
</comment>
<gene>
    <name evidence="1" type="ORF">MAMP_00338</name>
</gene>
<proteinExistence type="predicted"/>
<accession>F5T0V6</accession>
<dbReference type="EMBL" id="AFIG01000002">
    <property type="protein sequence ID" value="EGL53951.1"/>
    <property type="molecule type" value="Genomic_DNA"/>
</dbReference>
<evidence type="ECO:0000313" key="1">
    <source>
        <dbReference type="EMBL" id="EGL53951.1"/>
    </source>
</evidence>
<dbReference type="RefSeq" id="WP_007146199.1">
    <property type="nucleotide sequence ID" value="NZ_AFIG01000002.1"/>
</dbReference>
<reference evidence="1 2" key="1">
    <citation type="journal article" date="2011" name="J. Bacteriol.">
        <title>Draft genome sequence of Methylophaga aminisulfidivorans MP T.</title>
        <authorList>
            <person name="Han G.H."/>
            <person name="Kim W."/>
            <person name="Chun J."/>
            <person name="Kim S.W."/>
        </authorList>
    </citation>
    <scope>NUCLEOTIDE SEQUENCE [LARGE SCALE GENOMIC DNA]</scope>
    <source>
        <strain evidence="2">MP(T)</strain>
    </source>
</reference>
<dbReference type="Proteomes" id="UP000003544">
    <property type="component" value="Unassembled WGS sequence"/>
</dbReference>
<sequence>MSDKFIVNCALEILRELAATENEISVGKLHSSWAKVEIQDIKLIGRSDGYAVLEAINYALPDTTYLMLTDAGELCEINDSCNF</sequence>
<dbReference type="Pfam" id="PF20098">
    <property type="entry name" value="DUF6488"/>
    <property type="match status" value="1"/>
</dbReference>
<name>F5T0V6_9GAMM</name>
<dbReference type="AlphaFoldDB" id="F5T0V6"/>
<protein>
    <submittedName>
        <fullName evidence="1">Uncharacterized protein</fullName>
    </submittedName>
</protein>